<dbReference type="AlphaFoldDB" id="A0A4Y9XTF9"/>
<gene>
    <name evidence="2" type="ORF">EVG20_g10286</name>
</gene>
<reference evidence="2 3" key="1">
    <citation type="submission" date="2019-02" db="EMBL/GenBank/DDBJ databases">
        <title>Genome sequencing of the rare red list fungi Dentipellis fragilis.</title>
        <authorList>
            <person name="Buettner E."/>
            <person name="Kellner H."/>
        </authorList>
    </citation>
    <scope>NUCLEOTIDE SEQUENCE [LARGE SCALE GENOMIC DNA]</scope>
    <source>
        <strain evidence="2 3">DSM 105465</strain>
    </source>
</reference>
<organism evidence="2 3">
    <name type="scientific">Dentipellis fragilis</name>
    <dbReference type="NCBI Taxonomy" id="205917"/>
    <lineage>
        <taxon>Eukaryota</taxon>
        <taxon>Fungi</taxon>
        <taxon>Dikarya</taxon>
        <taxon>Basidiomycota</taxon>
        <taxon>Agaricomycotina</taxon>
        <taxon>Agaricomycetes</taxon>
        <taxon>Russulales</taxon>
        <taxon>Hericiaceae</taxon>
        <taxon>Dentipellis</taxon>
    </lineage>
</organism>
<name>A0A4Y9XTF9_9AGAM</name>
<feature type="compositionally biased region" description="Low complexity" evidence="1">
    <location>
        <begin position="9"/>
        <end position="27"/>
    </location>
</feature>
<evidence type="ECO:0000313" key="2">
    <source>
        <dbReference type="EMBL" id="TFY53058.1"/>
    </source>
</evidence>
<comment type="caution">
    <text evidence="2">The sequence shown here is derived from an EMBL/GenBank/DDBJ whole genome shotgun (WGS) entry which is preliminary data.</text>
</comment>
<proteinExistence type="predicted"/>
<dbReference type="Proteomes" id="UP000298327">
    <property type="component" value="Unassembled WGS sequence"/>
</dbReference>
<accession>A0A4Y9XTF9</accession>
<feature type="region of interest" description="Disordered" evidence="1">
    <location>
        <begin position="1"/>
        <end position="34"/>
    </location>
</feature>
<keyword evidence="3" id="KW-1185">Reference proteome</keyword>
<evidence type="ECO:0000256" key="1">
    <source>
        <dbReference type="SAM" id="MobiDB-lite"/>
    </source>
</evidence>
<sequence>MSAVVSLAHTPTHPPSLASPAPPDAHLTPAPPRAPSCTLRRLLVPPHAILNAYARTHACTQHQQRC</sequence>
<protein>
    <submittedName>
        <fullName evidence="2">Uncharacterized protein</fullName>
    </submittedName>
</protein>
<evidence type="ECO:0000313" key="3">
    <source>
        <dbReference type="Proteomes" id="UP000298327"/>
    </source>
</evidence>
<dbReference type="EMBL" id="SEOQ01001208">
    <property type="protein sequence ID" value="TFY53058.1"/>
    <property type="molecule type" value="Genomic_DNA"/>
</dbReference>